<feature type="compositionally biased region" description="Polar residues" evidence="1">
    <location>
        <begin position="138"/>
        <end position="153"/>
    </location>
</feature>
<name>A0ABP9YLB0_9FUNG</name>
<keyword evidence="3" id="KW-1185">Reference proteome</keyword>
<feature type="region of interest" description="Disordered" evidence="1">
    <location>
        <begin position="133"/>
        <end position="168"/>
    </location>
</feature>
<evidence type="ECO:0000313" key="3">
    <source>
        <dbReference type="Proteomes" id="UP001473302"/>
    </source>
</evidence>
<organism evidence="2 3">
    <name type="scientific">Mucor flavus</name>
    <dbReference type="NCBI Taxonomy" id="439312"/>
    <lineage>
        <taxon>Eukaryota</taxon>
        <taxon>Fungi</taxon>
        <taxon>Fungi incertae sedis</taxon>
        <taxon>Mucoromycota</taxon>
        <taxon>Mucoromycotina</taxon>
        <taxon>Mucoromycetes</taxon>
        <taxon>Mucorales</taxon>
        <taxon>Mucorineae</taxon>
        <taxon>Mucoraceae</taxon>
        <taxon>Mucor</taxon>
    </lineage>
</organism>
<protein>
    <submittedName>
        <fullName evidence="2">Uncharacterized protein</fullName>
    </submittedName>
</protein>
<evidence type="ECO:0000256" key="1">
    <source>
        <dbReference type="SAM" id="MobiDB-lite"/>
    </source>
</evidence>
<dbReference type="Proteomes" id="UP001473302">
    <property type="component" value="Unassembled WGS sequence"/>
</dbReference>
<gene>
    <name evidence="2" type="ORF">MFLAVUS_000981</name>
</gene>
<comment type="caution">
    <text evidence="2">The sequence shown here is derived from an EMBL/GenBank/DDBJ whole genome shotgun (WGS) entry which is preliminary data.</text>
</comment>
<reference evidence="2 3" key="1">
    <citation type="submission" date="2024-04" db="EMBL/GenBank/DDBJ databases">
        <title>genome sequences of Mucor flavus KT1a and Helicostylum pulchrum KT1b strains isolated from the surface of a dry-aged beef.</title>
        <authorList>
            <person name="Toyotome T."/>
            <person name="Hosono M."/>
            <person name="Torimaru M."/>
            <person name="Fukuda K."/>
            <person name="Mikami N."/>
        </authorList>
    </citation>
    <scope>NUCLEOTIDE SEQUENCE [LARGE SCALE GENOMIC DNA]</scope>
    <source>
        <strain evidence="2 3">KT1a</strain>
    </source>
</reference>
<sequence length="168" mass="19224">MGGTISKSKIFVYPKQHQSKRFSCSTSSSERTMVEPVTESNNADSVNKKPFILPNNNFFGNLRDSKKKKVQQYHYTANVSSISRRKPKHHKKKKVVTKSIIGRPSNFKADKIAAQMIVLSGLIKPLPNDDKMPIIPPRSSSYVPYPCNNNYSRPLNKEKQEKSRWNEK</sequence>
<feature type="compositionally biased region" description="Basic and acidic residues" evidence="1">
    <location>
        <begin position="155"/>
        <end position="168"/>
    </location>
</feature>
<proteinExistence type="predicted"/>
<accession>A0ABP9YLB0</accession>
<dbReference type="EMBL" id="BAABUK010000002">
    <property type="protein sequence ID" value="GAA5807612.1"/>
    <property type="molecule type" value="Genomic_DNA"/>
</dbReference>
<evidence type="ECO:0000313" key="2">
    <source>
        <dbReference type="EMBL" id="GAA5807612.1"/>
    </source>
</evidence>